<dbReference type="PROSITE" id="PS50937">
    <property type="entry name" value="HTH_MERR_2"/>
    <property type="match status" value="1"/>
</dbReference>
<accession>A0ABZ1B4D3</accession>
<dbReference type="InterPro" id="IPR009061">
    <property type="entry name" value="DNA-bd_dom_put_sf"/>
</dbReference>
<gene>
    <name evidence="5" type="ORF">U6N30_08780</name>
</gene>
<dbReference type="PANTHER" id="PTHR30204">
    <property type="entry name" value="REDOX-CYCLING DRUG-SENSING TRANSCRIPTIONAL ACTIVATOR SOXR"/>
    <property type="match status" value="1"/>
</dbReference>
<evidence type="ECO:0000256" key="1">
    <source>
        <dbReference type="ARBA" id="ARBA00023015"/>
    </source>
</evidence>
<dbReference type="EMBL" id="CP141261">
    <property type="protein sequence ID" value="WRL65653.1"/>
    <property type="molecule type" value="Genomic_DNA"/>
</dbReference>
<evidence type="ECO:0000313" key="5">
    <source>
        <dbReference type="EMBL" id="WRL65653.1"/>
    </source>
</evidence>
<evidence type="ECO:0000313" key="6">
    <source>
        <dbReference type="Proteomes" id="UP001324287"/>
    </source>
</evidence>
<name>A0ABZ1B4D3_9ACTN</name>
<reference evidence="5 6" key="1">
    <citation type="submission" date="2023-12" db="EMBL/GenBank/DDBJ databases">
        <title>Blastococcus brunescens sp. nov., an actonobacterium isolated from sandstone collected in sahara desert.</title>
        <authorList>
            <person name="Gtari M."/>
            <person name="Ghodhbane F."/>
        </authorList>
    </citation>
    <scope>NUCLEOTIDE SEQUENCE [LARGE SCALE GENOMIC DNA]</scope>
    <source>
        <strain evidence="5 6">BMG 8361</strain>
    </source>
</reference>
<proteinExistence type="predicted"/>
<keyword evidence="3" id="KW-0804">Transcription</keyword>
<dbReference type="InterPro" id="IPR047057">
    <property type="entry name" value="MerR_fam"/>
</dbReference>
<evidence type="ECO:0000256" key="3">
    <source>
        <dbReference type="ARBA" id="ARBA00023163"/>
    </source>
</evidence>
<sequence>MRIGQLAARAGLTTKTIRFYESAGVLPAPARCPSGYRDYDEGAVDRLAFVKAAQAAGLSLAEIREIITVRASSGAPCQHVLTLLDSHAADLDRRIAELTALRADVERLRSRAGTLDPATCDPAVVCQVIQADVVTQPVPTT</sequence>
<dbReference type="SUPFAM" id="SSF46955">
    <property type="entry name" value="Putative DNA-binding domain"/>
    <property type="match status" value="1"/>
</dbReference>
<keyword evidence="2" id="KW-0238">DNA-binding</keyword>
<dbReference type="PANTHER" id="PTHR30204:SF94">
    <property type="entry name" value="HEAVY METAL-DEPENDENT TRANSCRIPTIONAL REGULATOR HI_0293-RELATED"/>
    <property type="match status" value="1"/>
</dbReference>
<organism evidence="5 6">
    <name type="scientific">Blastococcus brunescens</name>
    <dbReference type="NCBI Taxonomy" id="1564165"/>
    <lineage>
        <taxon>Bacteria</taxon>
        <taxon>Bacillati</taxon>
        <taxon>Actinomycetota</taxon>
        <taxon>Actinomycetes</taxon>
        <taxon>Geodermatophilales</taxon>
        <taxon>Geodermatophilaceae</taxon>
        <taxon>Blastococcus</taxon>
    </lineage>
</organism>
<dbReference type="Gene3D" id="1.10.1660.10">
    <property type="match status" value="1"/>
</dbReference>
<dbReference type="Pfam" id="PF09278">
    <property type="entry name" value="MerR-DNA-bind"/>
    <property type="match status" value="1"/>
</dbReference>
<dbReference type="InterPro" id="IPR000551">
    <property type="entry name" value="MerR-type_HTH_dom"/>
</dbReference>
<dbReference type="InterPro" id="IPR015358">
    <property type="entry name" value="Tscrpt_reg_MerR_DNA-bd"/>
</dbReference>
<dbReference type="RefSeq" id="WP_324276971.1">
    <property type="nucleotide sequence ID" value="NZ_CP141261.1"/>
</dbReference>
<keyword evidence="1" id="KW-0805">Transcription regulation</keyword>
<keyword evidence="6" id="KW-1185">Reference proteome</keyword>
<dbReference type="PRINTS" id="PR00040">
    <property type="entry name" value="HTHMERR"/>
</dbReference>
<dbReference type="Proteomes" id="UP001324287">
    <property type="component" value="Chromosome"/>
</dbReference>
<evidence type="ECO:0000259" key="4">
    <source>
        <dbReference type="PROSITE" id="PS50937"/>
    </source>
</evidence>
<dbReference type="PROSITE" id="PS00552">
    <property type="entry name" value="HTH_MERR_1"/>
    <property type="match status" value="1"/>
</dbReference>
<evidence type="ECO:0000256" key="2">
    <source>
        <dbReference type="ARBA" id="ARBA00023125"/>
    </source>
</evidence>
<dbReference type="Pfam" id="PF00376">
    <property type="entry name" value="MerR"/>
    <property type="match status" value="1"/>
</dbReference>
<protein>
    <submittedName>
        <fullName evidence="5">Heavy metal-responsive transcriptional regulator</fullName>
    </submittedName>
</protein>
<feature type="domain" description="HTH merR-type" evidence="4">
    <location>
        <begin position="1"/>
        <end position="69"/>
    </location>
</feature>
<dbReference type="SMART" id="SM00422">
    <property type="entry name" value="HTH_MERR"/>
    <property type="match status" value="1"/>
</dbReference>
<dbReference type="CDD" id="cd04770">
    <property type="entry name" value="HTH_HMRTR"/>
    <property type="match status" value="1"/>
</dbReference>